<keyword evidence="6 11" id="KW-0406">Ion transport</keyword>
<dbReference type="NCBIfam" id="NF004871">
    <property type="entry name" value="PRK06228.1"/>
    <property type="match status" value="1"/>
</dbReference>
<keyword evidence="7 11" id="KW-0472">Membrane</keyword>
<evidence type="ECO:0000256" key="7">
    <source>
        <dbReference type="ARBA" id="ARBA00023136"/>
    </source>
</evidence>
<comment type="subcellular location">
    <subcellularLocation>
        <location evidence="11">Cell membrane</location>
        <topology evidence="11">Peripheral membrane protein</topology>
    </subcellularLocation>
    <subcellularLocation>
        <location evidence="2">Endomembrane system</location>
        <topology evidence="2">Peripheral membrane protein</topology>
    </subcellularLocation>
</comment>
<dbReference type="Pfam" id="PF02823">
    <property type="entry name" value="ATP-synt_DE_N"/>
    <property type="match status" value="1"/>
</dbReference>
<dbReference type="GO" id="GO:0046933">
    <property type="term" value="F:proton-transporting ATP synthase activity, rotational mechanism"/>
    <property type="evidence" value="ECO:0007669"/>
    <property type="project" value="UniProtKB-UniRule"/>
</dbReference>
<keyword evidence="11" id="KW-0066">ATP synthesis</keyword>
<evidence type="ECO:0000256" key="9">
    <source>
        <dbReference type="ARBA" id="ARBA00030215"/>
    </source>
</evidence>
<dbReference type="GO" id="GO:0045259">
    <property type="term" value="C:proton-transporting ATP synthase complex"/>
    <property type="evidence" value="ECO:0007669"/>
    <property type="project" value="UniProtKB-KW"/>
</dbReference>
<dbReference type="KEGG" id="hsi:BOX17_04790"/>
<comment type="similarity">
    <text evidence="3 11">Belongs to the ATPase epsilon chain family.</text>
</comment>
<evidence type="ECO:0000256" key="3">
    <source>
        <dbReference type="ARBA" id="ARBA00005712"/>
    </source>
</evidence>
<dbReference type="CDD" id="cd12152">
    <property type="entry name" value="F1-ATPase_delta"/>
    <property type="match status" value="1"/>
</dbReference>
<keyword evidence="5 11" id="KW-0813">Transport</keyword>
<evidence type="ECO:0000256" key="2">
    <source>
        <dbReference type="ARBA" id="ARBA00004184"/>
    </source>
</evidence>
<dbReference type="OrthoDB" id="8546953at2"/>
<evidence type="ECO:0000256" key="8">
    <source>
        <dbReference type="ARBA" id="ARBA00023196"/>
    </source>
</evidence>
<evidence type="ECO:0000256" key="6">
    <source>
        <dbReference type="ARBA" id="ARBA00023065"/>
    </source>
</evidence>
<dbReference type="AlphaFoldDB" id="A0A1J0VEC3"/>
<keyword evidence="14" id="KW-1185">Reference proteome</keyword>
<keyword evidence="11" id="KW-1003">Cell membrane</keyword>
<evidence type="ECO:0000256" key="10">
    <source>
        <dbReference type="ARBA" id="ARBA00031795"/>
    </source>
</evidence>
<comment type="subunit">
    <text evidence="11">F-type ATPases have 2 components, CF(1) - the catalytic core - and CF(0) - the membrane proton channel. CF(1) has five subunits: alpha(3), beta(3), gamma(1), delta(1), epsilon(1). CF(0) has three main subunits: a, b and c.</text>
</comment>
<keyword evidence="11" id="KW-0375">Hydrogen ion transport</keyword>
<dbReference type="InterPro" id="IPR020546">
    <property type="entry name" value="ATP_synth_F1_dsu/esu_N"/>
</dbReference>
<dbReference type="HAMAP" id="MF_00530">
    <property type="entry name" value="ATP_synth_epsil_bac"/>
    <property type="match status" value="1"/>
</dbReference>
<dbReference type="GO" id="GO:0012505">
    <property type="term" value="C:endomembrane system"/>
    <property type="evidence" value="ECO:0007669"/>
    <property type="project" value="UniProtKB-SubCell"/>
</dbReference>
<organism evidence="13 14">
    <name type="scientific">Halomonas aestuarii</name>
    <dbReference type="NCBI Taxonomy" id="1897729"/>
    <lineage>
        <taxon>Bacteria</taxon>
        <taxon>Pseudomonadati</taxon>
        <taxon>Pseudomonadota</taxon>
        <taxon>Gammaproteobacteria</taxon>
        <taxon>Oceanospirillales</taxon>
        <taxon>Halomonadaceae</taxon>
        <taxon>Halomonas</taxon>
    </lineage>
</organism>
<evidence type="ECO:0000256" key="1">
    <source>
        <dbReference type="ARBA" id="ARBA00003543"/>
    </source>
</evidence>
<evidence type="ECO:0000256" key="4">
    <source>
        <dbReference type="ARBA" id="ARBA00014480"/>
    </source>
</evidence>
<dbReference type="SUPFAM" id="SSF51344">
    <property type="entry name" value="Epsilon subunit of F1F0-ATP synthase N-terminal domain"/>
    <property type="match status" value="1"/>
</dbReference>
<name>A0A1J0VEC3_9GAMM</name>
<accession>A0A1J0VEC3</accession>
<evidence type="ECO:0000256" key="11">
    <source>
        <dbReference type="HAMAP-Rule" id="MF_00530"/>
    </source>
</evidence>
<evidence type="ECO:0000313" key="13">
    <source>
        <dbReference type="EMBL" id="APE30330.1"/>
    </source>
</evidence>
<evidence type="ECO:0000259" key="12">
    <source>
        <dbReference type="Pfam" id="PF02823"/>
    </source>
</evidence>
<dbReference type="GO" id="GO:0005886">
    <property type="term" value="C:plasma membrane"/>
    <property type="evidence" value="ECO:0007669"/>
    <property type="project" value="UniProtKB-SubCell"/>
</dbReference>
<evidence type="ECO:0000256" key="5">
    <source>
        <dbReference type="ARBA" id="ARBA00022448"/>
    </source>
</evidence>
<dbReference type="InterPro" id="IPR024037">
    <property type="entry name" value="Alt_ATP_synth_F1_esu"/>
</dbReference>
<protein>
    <recommendedName>
        <fullName evidence="4 11">ATP synthase epsilon chain</fullName>
    </recommendedName>
    <alternativeName>
        <fullName evidence="10 11">ATP synthase F1 sector epsilon subunit</fullName>
    </alternativeName>
    <alternativeName>
        <fullName evidence="9 11">F-ATPase epsilon subunit</fullName>
    </alternativeName>
</protein>
<dbReference type="NCBIfam" id="TIGR03166">
    <property type="entry name" value="alt_F1F0_F1_eps"/>
    <property type="match status" value="1"/>
</dbReference>
<dbReference type="InterPro" id="IPR001469">
    <property type="entry name" value="ATP_synth_F1_dsu/esu"/>
</dbReference>
<dbReference type="Proteomes" id="UP000181985">
    <property type="component" value="Chromosome"/>
</dbReference>
<evidence type="ECO:0000313" key="14">
    <source>
        <dbReference type="Proteomes" id="UP000181985"/>
    </source>
</evidence>
<sequence length="137" mass="15122">MSLADEMQVTLRLPTRTLFEGAATRLFAEAENGAFGMLPNHIDFVTALVPSVLILTLADGEEQIFGIDEGILVKKGHDVDIAIRRGVQGTDLASLRETVQESFIEMDEDERVARSALTRLEAGIVRRFADLQRPKTP</sequence>
<dbReference type="Gene3D" id="2.60.15.10">
    <property type="entry name" value="F0F1 ATP synthase delta/epsilon subunit, N-terminal"/>
    <property type="match status" value="1"/>
</dbReference>
<dbReference type="GO" id="GO:0005524">
    <property type="term" value="F:ATP binding"/>
    <property type="evidence" value="ECO:0007669"/>
    <property type="project" value="UniProtKB-UniRule"/>
</dbReference>
<feature type="domain" description="ATP synthase F1 complex delta/epsilon subunit N-terminal" evidence="12">
    <location>
        <begin position="7"/>
        <end position="83"/>
    </location>
</feature>
<dbReference type="EMBL" id="CP018139">
    <property type="protein sequence ID" value="APE30330.1"/>
    <property type="molecule type" value="Genomic_DNA"/>
</dbReference>
<gene>
    <name evidence="11" type="primary">atpC</name>
    <name evidence="13" type="ORF">BOX17_04790</name>
</gene>
<keyword evidence="8 11" id="KW-0139">CF(1)</keyword>
<reference evidence="14" key="1">
    <citation type="submission" date="2016-11" db="EMBL/GenBank/DDBJ databases">
        <title>Halolamina sediminis sp. nov., an extremely halophilic archaeon isolated from solar salt.</title>
        <authorList>
            <person name="Koh H.-W."/>
            <person name="Rani S."/>
            <person name="Park S.-J."/>
        </authorList>
    </citation>
    <scope>NUCLEOTIDE SEQUENCE [LARGE SCALE GENOMIC DNA]</scope>
    <source>
        <strain evidence="14">Hb3</strain>
    </source>
</reference>
<dbReference type="InterPro" id="IPR036771">
    <property type="entry name" value="ATPsynth_dsu/esu_N"/>
</dbReference>
<proteinExistence type="inferred from homology"/>
<dbReference type="RefSeq" id="WP_071942316.1">
    <property type="nucleotide sequence ID" value="NZ_CP018139.1"/>
</dbReference>
<comment type="function">
    <text evidence="1 11">Produces ATP from ADP in the presence of a proton gradient across the membrane.</text>
</comment>